<protein>
    <submittedName>
        <fullName evidence="1">Uncharacterized protein</fullName>
    </submittedName>
</protein>
<gene>
    <name evidence="1" type="ORF">LEP1GSC008_3293</name>
</gene>
<accession>M6FQ37</accession>
<reference evidence="1 2" key="1">
    <citation type="submission" date="2013-01" db="EMBL/GenBank/DDBJ databases">
        <authorList>
            <person name="Harkins D.M."/>
            <person name="Durkin A.S."/>
            <person name="Brinkac L.M."/>
            <person name="Haft D.H."/>
            <person name="Selengut J.D."/>
            <person name="Sanka R."/>
            <person name="DePew J."/>
            <person name="Purushe J."/>
            <person name="Galloway R.L."/>
            <person name="Vinetz J.M."/>
            <person name="Sutton G.G."/>
            <person name="Nierman W.C."/>
            <person name="Fouts D.E."/>
        </authorList>
    </citation>
    <scope>NUCLEOTIDE SEQUENCE [LARGE SCALE GENOMIC DNA]</scope>
    <source>
        <strain evidence="1 2">Nikolaevo</strain>
    </source>
</reference>
<name>M6FQ37_9LEPT</name>
<organism evidence="1 2">
    <name type="scientific">Leptospira kirschneri serovar Bulgarica str. Nikolaevo</name>
    <dbReference type="NCBI Taxonomy" id="1240687"/>
    <lineage>
        <taxon>Bacteria</taxon>
        <taxon>Pseudomonadati</taxon>
        <taxon>Spirochaetota</taxon>
        <taxon>Spirochaetia</taxon>
        <taxon>Leptospirales</taxon>
        <taxon>Leptospiraceae</taxon>
        <taxon>Leptospira</taxon>
    </lineage>
</organism>
<dbReference type="Proteomes" id="UP000011980">
    <property type="component" value="Unassembled WGS sequence"/>
</dbReference>
<dbReference type="EMBL" id="ANCE01000080">
    <property type="protein sequence ID" value="EMK24831.1"/>
    <property type="molecule type" value="Genomic_DNA"/>
</dbReference>
<evidence type="ECO:0000313" key="1">
    <source>
        <dbReference type="EMBL" id="EMK24831.1"/>
    </source>
</evidence>
<proteinExistence type="predicted"/>
<dbReference type="AlphaFoldDB" id="M6FQ37"/>
<sequence length="40" mass="4716">MKLFSFLRKFWSNLLSNTDQNILELLFPNPKGGLTQNIIY</sequence>
<evidence type="ECO:0000313" key="2">
    <source>
        <dbReference type="Proteomes" id="UP000011980"/>
    </source>
</evidence>
<dbReference type="PATRIC" id="fig|1240687.3.peg.1571"/>
<comment type="caution">
    <text evidence="1">The sequence shown here is derived from an EMBL/GenBank/DDBJ whole genome shotgun (WGS) entry which is preliminary data.</text>
</comment>